<dbReference type="EMBL" id="QMDX01000010">
    <property type="protein sequence ID" value="TSD09809.1"/>
    <property type="molecule type" value="Genomic_DNA"/>
</dbReference>
<reference evidence="2 3" key="1">
    <citation type="submission" date="2018-06" db="EMBL/GenBank/DDBJ databases">
        <title>Natronomonas sp. F16-60 a new haloarchaeon isolated from a solar saltern of Isla Cristina, Huelva, Spain.</title>
        <authorList>
            <person name="Duran-Viseras A."/>
            <person name="Sanchez-Porro C."/>
            <person name="Ventosa A."/>
        </authorList>
    </citation>
    <scope>NUCLEOTIDE SEQUENCE [LARGE SCALE GENOMIC DNA]</scope>
    <source>
        <strain evidence="2 3">F16-60</strain>
    </source>
</reference>
<sequence length="68" mass="6851">MQSMADTAGDVIACQHCDSEVQVPAESSRFQAAVAHFEAEHVSRSQGSPGTGGTSRAGATAEEAGASD</sequence>
<name>A0A554MXH6_9EURY</name>
<feature type="region of interest" description="Disordered" evidence="1">
    <location>
        <begin position="38"/>
        <end position="68"/>
    </location>
</feature>
<organism evidence="2 3">
    <name type="scientific">Haloglomus irregulare</name>
    <dbReference type="NCBI Taxonomy" id="2234134"/>
    <lineage>
        <taxon>Archaea</taxon>
        <taxon>Methanobacteriati</taxon>
        <taxon>Methanobacteriota</taxon>
        <taxon>Stenosarchaea group</taxon>
        <taxon>Halobacteria</taxon>
        <taxon>Halobacteriales</taxon>
        <taxon>Natronomonadaceae</taxon>
        <taxon>Haloglomus</taxon>
    </lineage>
</organism>
<gene>
    <name evidence="2" type="ORF">DP107_14240</name>
</gene>
<evidence type="ECO:0000313" key="3">
    <source>
        <dbReference type="Proteomes" id="UP000319894"/>
    </source>
</evidence>
<proteinExistence type="predicted"/>
<accession>A0A554MXH6</accession>
<protein>
    <submittedName>
        <fullName evidence="2">Uncharacterized protein</fullName>
    </submittedName>
</protein>
<comment type="caution">
    <text evidence="2">The sequence shown here is derived from an EMBL/GenBank/DDBJ whole genome shotgun (WGS) entry which is preliminary data.</text>
</comment>
<dbReference type="InParanoid" id="A0A554MXH6"/>
<evidence type="ECO:0000313" key="2">
    <source>
        <dbReference type="EMBL" id="TSD09809.1"/>
    </source>
</evidence>
<dbReference type="AlphaFoldDB" id="A0A554MXH6"/>
<evidence type="ECO:0000256" key="1">
    <source>
        <dbReference type="SAM" id="MobiDB-lite"/>
    </source>
</evidence>
<keyword evidence="3" id="KW-1185">Reference proteome</keyword>
<feature type="compositionally biased region" description="Low complexity" evidence="1">
    <location>
        <begin position="56"/>
        <end position="68"/>
    </location>
</feature>
<dbReference type="Proteomes" id="UP000319894">
    <property type="component" value="Unassembled WGS sequence"/>
</dbReference>